<keyword evidence="1" id="KW-1185">Reference proteome</keyword>
<dbReference type="PANTHER" id="PTHR37711:SF1">
    <property type="entry name" value="OS01G0908400 PROTEIN"/>
    <property type="match status" value="1"/>
</dbReference>
<evidence type="ECO:0000313" key="2">
    <source>
        <dbReference type="RefSeq" id="XP_029122173.1"/>
    </source>
</evidence>
<dbReference type="PANTHER" id="PTHR37711">
    <property type="entry name" value="OS01G0908400 PROTEIN"/>
    <property type="match status" value="1"/>
</dbReference>
<accession>A0A8N4IHH5</accession>
<proteinExistence type="predicted"/>
<dbReference type="RefSeq" id="XP_029122173.1">
    <property type="nucleotide sequence ID" value="XM_029266340.1"/>
</dbReference>
<dbReference type="AlphaFoldDB" id="A0A8N4IHH5"/>
<evidence type="ECO:0000313" key="1">
    <source>
        <dbReference type="Proteomes" id="UP000504607"/>
    </source>
</evidence>
<dbReference type="Proteomes" id="UP000504607">
    <property type="component" value="Chromosome 8"/>
</dbReference>
<organism evidence="1 2">
    <name type="scientific">Elaeis guineensis var. tenera</name>
    <name type="common">Oil palm</name>
    <dbReference type="NCBI Taxonomy" id="51953"/>
    <lineage>
        <taxon>Eukaryota</taxon>
        <taxon>Viridiplantae</taxon>
        <taxon>Streptophyta</taxon>
        <taxon>Embryophyta</taxon>
        <taxon>Tracheophyta</taxon>
        <taxon>Spermatophyta</taxon>
        <taxon>Magnoliopsida</taxon>
        <taxon>Liliopsida</taxon>
        <taxon>Arecaceae</taxon>
        <taxon>Arecoideae</taxon>
        <taxon>Cocoseae</taxon>
        <taxon>Elaeidinae</taxon>
        <taxon>Elaeis</taxon>
    </lineage>
</organism>
<name>A0A8N4IHH5_ELAGV</name>
<gene>
    <name evidence="2" type="primary">LOC109506161</name>
</gene>
<protein>
    <submittedName>
        <fullName evidence="2">Uncharacterized protein LOC109506161</fullName>
    </submittedName>
</protein>
<reference evidence="2" key="1">
    <citation type="submission" date="2025-08" db="UniProtKB">
        <authorList>
            <consortium name="RefSeq"/>
        </authorList>
    </citation>
    <scope>IDENTIFICATION</scope>
</reference>
<sequence length="40" mass="4942">MMVRVATYFMMSFRAFLFWQSMEKFHVWITLHQDEKGLVV</sequence>
<dbReference type="OrthoDB" id="777412at2759"/>